<dbReference type="Proteomes" id="UP000253226">
    <property type="component" value="Unassembled WGS sequence"/>
</dbReference>
<reference evidence="2 3" key="1">
    <citation type="submission" date="2014-07" db="EMBL/GenBank/DDBJ databases">
        <title>Draft genome sequence of Thalassospira profundimaris 35.</title>
        <authorList>
            <person name="Lai Q."/>
            <person name="Shao Z."/>
        </authorList>
    </citation>
    <scope>NUCLEOTIDE SEQUENCE [LARGE SCALE GENOMIC DNA]</scope>
    <source>
        <strain evidence="2 3">35</strain>
    </source>
</reference>
<name>A0A367WCF8_9PROT</name>
<organism evidence="2 3">
    <name type="scientific">Thalassospira profundimaris</name>
    <dbReference type="NCBI Taxonomy" id="502049"/>
    <lineage>
        <taxon>Bacteria</taxon>
        <taxon>Pseudomonadati</taxon>
        <taxon>Pseudomonadota</taxon>
        <taxon>Alphaproteobacteria</taxon>
        <taxon>Rhodospirillales</taxon>
        <taxon>Thalassospiraceae</taxon>
        <taxon>Thalassospira</taxon>
    </lineage>
</organism>
<dbReference type="EMBL" id="JPWF01000002">
    <property type="protein sequence ID" value="RCK39057.1"/>
    <property type="molecule type" value="Genomic_DNA"/>
</dbReference>
<sequence length="100" mass="10701">MAQNDKQQSQENGGGSFMKGPKPTAPIPKYEPGTDVALRERLQGTSATPSVIAAGQEANGISVAGIEGMIDRRKANVAAKLVDTDPDRALRIIRNWLVEE</sequence>
<accession>A0A367WCF8</accession>
<evidence type="ECO:0000313" key="3">
    <source>
        <dbReference type="Proteomes" id="UP000253226"/>
    </source>
</evidence>
<feature type="region of interest" description="Disordered" evidence="1">
    <location>
        <begin position="1"/>
        <end position="34"/>
    </location>
</feature>
<feature type="compositionally biased region" description="Polar residues" evidence="1">
    <location>
        <begin position="1"/>
        <end position="11"/>
    </location>
</feature>
<comment type="caution">
    <text evidence="2">The sequence shown here is derived from an EMBL/GenBank/DDBJ whole genome shotgun (WGS) entry which is preliminary data.</text>
</comment>
<evidence type="ECO:0000256" key="1">
    <source>
        <dbReference type="SAM" id="MobiDB-lite"/>
    </source>
</evidence>
<gene>
    <name evidence="2" type="ORF">TH19_04520</name>
</gene>
<dbReference type="AlphaFoldDB" id="A0A367WCF8"/>
<evidence type="ECO:0000313" key="2">
    <source>
        <dbReference type="EMBL" id="RCK39057.1"/>
    </source>
</evidence>
<protein>
    <submittedName>
        <fullName evidence="2">Uncharacterized protein</fullName>
    </submittedName>
</protein>
<proteinExistence type="predicted"/>